<name>A0AAV4IHW8_9GAST</name>
<organism evidence="2 3">
    <name type="scientific">Elysia marginata</name>
    <dbReference type="NCBI Taxonomy" id="1093978"/>
    <lineage>
        <taxon>Eukaryota</taxon>
        <taxon>Metazoa</taxon>
        <taxon>Spiralia</taxon>
        <taxon>Lophotrochozoa</taxon>
        <taxon>Mollusca</taxon>
        <taxon>Gastropoda</taxon>
        <taxon>Heterobranchia</taxon>
        <taxon>Euthyneura</taxon>
        <taxon>Panpulmonata</taxon>
        <taxon>Sacoglossa</taxon>
        <taxon>Placobranchoidea</taxon>
        <taxon>Plakobranchidae</taxon>
        <taxon>Elysia</taxon>
    </lineage>
</organism>
<evidence type="ECO:0000256" key="1">
    <source>
        <dbReference type="SAM" id="MobiDB-lite"/>
    </source>
</evidence>
<feature type="compositionally biased region" description="Low complexity" evidence="1">
    <location>
        <begin position="34"/>
        <end position="52"/>
    </location>
</feature>
<evidence type="ECO:0000313" key="3">
    <source>
        <dbReference type="Proteomes" id="UP000762676"/>
    </source>
</evidence>
<accession>A0AAV4IHW8</accession>
<sequence length="88" mass="9714">MMSSSSGGSKSNSANKTRIKPEWMTKKRERIKSPKPSSSTSSLLERSNSTNSATSIGRTSKSLYLMSQKEFLQIAHQVLETEKEGETS</sequence>
<dbReference type="Proteomes" id="UP000762676">
    <property type="component" value="Unassembled WGS sequence"/>
</dbReference>
<keyword evidence="3" id="KW-1185">Reference proteome</keyword>
<evidence type="ECO:0000313" key="2">
    <source>
        <dbReference type="EMBL" id="GFS08262.1"/>
    </source>
</evidence>
<comment type="caution">
    <text evidence="2">The sequence shown here is derived from an EMBL/GenBank/DDBJ whole genome shotgun (WGS) entry which is preliminary data.</text>
</comment>
<feature type="region of interest" description="Disordered" evidence="1">
    <location>
        <begin position="1"/>
        <end position="58"/>
    </location>
</feature>
<dbReference type="AlphaFoldDB" id="A0AAV4IHW8"/>
<gene>
    <name evidence="2" type="ORF">ElyMa_004752400</name>
</gene>
<reference evidence="2 3" key="1">
    <citation type="journal article" date="2021" name="Elife">
        <title>Chloroplast acquisition without the gene transfer in kleptoplastic sea slugs, Plakobranchus ocellatus.</title>
        <authorList>
            <person name="Maeda T."/>
            <person name="Takahashi S."/>
            <person name="Yoshida T."/>
            <person name="Shimamura S."/>
            <person name="Takaki Y."/>
            <person name="Nagai Y."/>
            <person name="Toyoda A."/>
            <person name="Suzuki Y."/>
            <person name="Arimoto A."/>
            <person name="Ishii H."/>
            <person name="Satoh N."/>
            <person name="Nishiyama T."/>
            <person name="Hasebe M."/>
            <person name="Maruyama T."/>
            <person name="Minagawa J."/>
            <person name="Obokata J."/>
            <person name="Shigenobu S."/>
        </authorList>
    </citation>
    <scope>NUCLEOTIDE SEQUENCE [LARGE SCALE GENOMIC DNA]</scope>
</reference>
<protein>
    <submittedName>
        <fullName evidence="2">Uncharacterized protein</fullName>
    </submittedName>
</protein>
<feature type="compositionally biased region" description="Low complexity" evidence="1">
    <location>
        <begin position="1"/>
        <end position="16"/>
    </location>
</feature>
<proteinExistence type="predicted"/>
<dbReference type="EMBL" id="BMAT01009538">
    <property type="protein sequence ID" value="GFS08262.1"/>
    <property type="molecule type" value="Genomic_DNA"/>
</dbReference>